<organism evidence="2">
    <name type="scientific">hydrothermal vent metagenome</name>
    <dbReference type="NCBI Taxonomy" id="652676"/>
    <lineage>
        <taxon>unclassified sequences</taxon>
        <taxon>metagenomes</taxon>
        <taxon>ecological metagenomes</taxon>
    </lineage>
</organism>
<feature type="compositionally biased region" description="Basic and acidic residues" evidence="1">
    <location>
        <begin position="57"/>
        <end position="71"/>
    </location>
</feature>
<name>A0A3B0W5J5_9ZZZZ</name>
<reference evidence="2" key="1">
    <citation type="submission" date="2018-06" db="EMBL/GenBank/DDBJ databases">
        <authorList>
            <person name="Zhirakovskaya E."/>
        </authorList>
    </citation>
    <scope>NUCLEOTIDE SEQUENCE</scope>
</reference>
<dbReference type="InterPro" id="IPR018636">
    <property type="entry name" value="DUF2058"/>
</dbReference>
<dbReference type="Pfam" id="PF09831">
    <property type="entry name" value="DUF2058"/>
    <property type="match status" value="1"/>
</dbReference>
<protein>
    <recommendedName>
        <fullName evidence="3">Nucleoprotein/polynucleotide-associated enzyme</fullName>
    </recommendedName>
</protein>
<proteinExistence type="predicted"/>
<dbReference type="AlphaFoldDB" id="A0A3B0W5J5"/>
<evidence type="ECO:0000256" key="1">
    <source>
        <dbReference type="SAM" id="MobiDB-lite"/>
    </source>
</evidence>
<evidence type="ECO:0008006" key="3">
    <source>
        <dbReference type="Google" id="ProtNLM"/>
    </source>
</evidence>
<gene>
    <name evidence="2" type="ORF">MNBD_GAMMA04-788</name>
</gene>
<evidence type="ECO:0000313" key="2">
    <source>
        <dbReference type="EMBL" id="VAW45997.1"/>
    </source>
</evidence>
<feature type="region of interest" description="Disordered" evidence="1">
    <location>
        <begin position="17"/>
        <end position="71"/>
    </location>
</feature>
<feature type="compositionally biased region" description="Low complexity" evidence="1">
    <location>
        <begin position="45"/>
        <end position="56"/>
    </location>
</feature>
<dbReference type="EMBL" id="UOFB01000112">
    <property type="protein sequence ID" value="VAW45997.1"/>
    <property type="molecule type" value="Genomic_DNA"/>
</dbReference>
<feature type="compositionally biased region" description="Basic residues" evidence="1">
    <location>
        <begin position="21"/>
        <end position="38"/>
    </location>
</feature>
<sequence>MAGSLFDQLKKSGLVDDKKAKQIKKQKYQQAKQKKGKKGQPVVSEATKLAEQAAQEKQARDRQLNLERQQAQEKKAAQAAVQQRIESNRLTNYKGNMAYQFVDGSTIKTLHVSQKIHQQLVSGEVRIALFEEGYALVELAVAERIEQVDASLLIPMPTTQDDTLSEEDKDYYAQFEIPDDLVW</sequence>
<accession>A0A3B0W5J5</accession>